<organism evidence="2">
    <name type="scientific">mine drainage metagenome</name>
    <dbReference type="NCBI Taxonomy" id="410659"/>
    <lineage>
        <taxon>unclassified sequences</taxon>
        <taxon>metagenomes</taxon>
        <taxon>ecological metagenomes</taxon>
    </lineage>
</organism>
<keyword evidence="1" id="KW-1133">Transmembrane helix</keyword>
<name>A0A1J5SAM5_9ZZZZ</name>
<accession>A0A1J5SAM5</accession>
<dbReference type="EMBL" id="MLJW01000135">
    <property type="protein sequence ID" value="OIQ97285.1"/>
    <property type="molecule type" value="Genomic_DNA"/>
</dbReference>
<evidence type="ECO:0000256" key="1">
    <source>
        <dbReference type="SAM" id="Phobius"/>
    </source>
</evidence>
<sequence length="44" mass="4762">MGLLSKRCVSYSENCARIRATSAPASYWILSAIALALVVTIFLT</sequence>
<evidence type="ECO:0000313" key="2">
    <source>
        <dbReference type="EMBL" id="OIQ97285.1"/>
    </source>
</evidence>
<keyword evidence="1" id="KW-0812">Transmembrane</keyword>
<protein>
    <submittedName>
        <fullName evidence="2">Uncharacterized protein</fullName>
    </submittedName>
</protein>
<reference evidence="2" key="1">
    <citation type="submission" date="2016-10" db="EMBL/GenBank/DDBJ databases">
        <title>Sequence of Gallionella enrichment culture.</title>
        <authorList>
            <person name="Poehlein A."/>
            <person name="Muehling M."/>
            <person name="Daniel R."/>
        </authorList>
    </citation>
    <scope>NUCLEOTIDE SEQUENCE</scope>
</reference>
<proteinExistence type="predicted"/>
<gene>
    <name evidence="2" type="ORF">GALL_206860</name>
</gene>
<comment type="caution">
    <text evidence="2">The sequence shown here is derived from an EMBL/GenBank/DDBJ whole genome shotgun (WGS) entry which is preliminary data.</text>
</comment>
<feature type="transmembrane region" description="Helical" evidence="1">
    <location>
        <begin position="25"/>
        <end position="43"/>
    </location>
</feature>
<keyword evidence="1" id="KW-0472">Membrane</keyword>
<dbReference type="AlphaFoldDB" id="A0A1J5SAM5"/>